<dbReference type="Proteomes" id="UP000762703">
    <property type="component" value="Unassembled WGS sequence"/>
</dbReference>
<dbReference type="AlphaFoldDB" id="A0A8T3VJG8"/>
<name>A0A8T3VJG8_9EURY</name>
<organism evidence="1 2">
    <name type="scientific">Methanobrevibacter millerae</name>
    <dbReference type="NCBI Taxonomy" id="230361"/>
    <lineage>
        <taxon>Archaea</taxon>
        <taxon>Methanobacteriati</taxon>
        <taxon>Methanobacteriota</taxon>
        <taxon>Methanomada group</taxon>
        <taxon>Methanobacteria</taxon>
        <taxon>Methanobacteriales</taxon>
        <taxon>Methanobacteriaceae</taxon>
        <taxon>Methanobrevibacter</taxon>
    </lineage>
</organism>
<feature type="non-terminal residue" evidence="1">
    <location>
        <position position="64"/>
    </location>
</feature>
<accession>A0A8T3VJG8</accession>
<protein>
    <recommendedName>
        <fullName evidence="3">MatE protein</fullName>
    </recommendedName>
</protein>
<dbReference type="RefSeq" id="WP_303737904.1">
    <property type="nucleotide sequence ID" value="NZ_SUTE01000096.1"/>
</dbReference>
<evidence type="ECO:0008006" key="3">
    <source>
        <dbReference type="Google" id="ProtNLM"/>
    </source>
</evidence>
<gene>
    <name evidence="1" type="ORF">E7Z73_11005</name>
</gene>
<evidence type="ECO:0000313" key="1">
    <source>
        <dbReference type="EMBL" id="MBE6506236.1"/>
    </source>
</evidence>
<reference evidence="1" key="1">
    <citation type="submission" date="2019-04" db="EMBL/GenBank/DDBJ databases">
        <title>Evolution of Biomass-Degrading Anaerobic Consortia Revealed by Metagenomics.</title>
        <authorList>
            <person name="Peng X."/>
        </authorList>
    </citation>
    <scope>NUCLEOTIDE SEQUENCE</scope>
    <source>
        <strain evidence="1">SIG12</strain>
    </source>
</reference>
<dbReference type="EMBL" id="SUTE01000096">
    <property type="protein sequence ID" value="MBE6506236.1"/>
    <property type="molecule type" value="Genomic_DNA"/>
</dbReference>
<evidence type="ECO:0000313" key="2">
    <source>
        <dbReference type="Proteomes" id="UP000762703"/>
    </source>
</evidence>
<proteinExistence type="predicted"/>
<comment type="caution">
    <text evidence="1">The sequence shown here is derived from an EMBL/GenBank/DDBJ whole genome shotgun (WGS) entry which is preliminary data.</text>
</comment>
<sequence>MNFKIADSKFKELLLPTLLIVMALNISAVVDSFFVGVYIGKNAVAAIEVLEPMILLITVVEWLF</sequence>